<evidence type="ECO:0000259" key="1">
    <source>
        <dbReference type="Pfam" id="PF00561"/>
    </source>
</evidence>
<dbReference type="Proteomes" id="UP000198379">
    <property type="component" value="Unassembled WGS sequence"/>
</dbReference>
<dbReference type="PRINTS" id="PR00111">
    <property type="entry name" value="ABHYDROLASE"/>
</dbReference>
<dbReference type="InterPro" id="IPR029058">
    <property type="entry name" value="AB_hydrolase_fold"/>
</dbReference>
<dbReference type="Pfam" id="PF00561">
    <property type="entry name" value="Abhydrolase_1"/>
    <property type="match status" value="1"/>
</dbReference>
<dbReference type="InterPro" id="IPR050266">
    <property type="entry name" value="AB_hydrolase_sf"/>
</dbReference>
<dbReference type="RefSeq" id="WP_089370533.1">
    <property type="nucleotide sequence ID" value="NZ_BMEP01000003.1"/>
</dbReference>
<name>A0A238WMQ7_9FLAO</name>
<accession>A0A238WMQ7</accession>
<dbReference type="SUPFAM" id="SSF53474">
    <property type="entry name" value="alpha/beta-Hydrolases"/>
    <property type="match status" value="1"/>
</dbReference>
<sequence length="286" mass="32398">MKSAAFYILLGFSILNGFTSCTVLQWRSNDAEIQAYFAEKEIPTEISYFEIDSMDLKIRVQHIKQSKSDINIIFFHGSPSSLSAWNGYLNDTAFVKKARIHAVDRPGYGYSNFGDAMTSIDTQAKVMSNLLDHYDLENVIAIGSSYGGPLAARLAYENPRVKGVVMISPAIDPNNEKKIWQSKFTQWWITRWLCPTGYRVAGDEKTVHAQELALIANDWSAVTVPVLHIHGDIDDIVPYENIQYTKEVFPDIEIITTPNTGHEIAWGRPDLMKPLILKFMEKVFLE</sequence>
<dbReference type="PROSITE" id="PS51257">
    <property type="entry name" value="PROKAR_LIPOPROTEIN"/>
    <property type="match status" value="1"/>
</dbReference>
<dbReference type="GO" id="GO:0016020">
    <property type="term" value="C:membrane"/>
    <property type="evidence" value="ECO:0007669"/>
    <property type="project" value="TreeGrafter"/>
</dbReference>
<reference evidence="2 3" key="1">
    <citation type="submission" date="2017-06" db="EMBL/GenBank/DDBJ databases">
        <authorList>
            <person name="Kim H.J."/>
            <person name="Triplett B.A."/>
        </authorList>
    </citation>
    <scope>NUCLEOTIDE SEQUENCE [LARGE SCALE GENOMIC DNA]</scope>
    <source>
        <strain evidence="2 3">DSM 25597</strain>
    </source>
</reference>
<dbReference type="AlphaFoldDB" id="A0A238WMQ7"/>
<dbReference type="OrthoDB" id="1224630at2"/>
<dbReference type="Gene3D" id="3.40.50.1820">
    <property type="entry name" value="alpha/beta hydrolase"/>
    <property type="match status" value="1"/>
</dbReference>
<keyword evidence="3" id="KW-1185">Reference proteome</keyword>
<proteinExistence type="predicted"/>
<evidence type="ECO:0000313" key="2">
    <source>
        <dbReference type="EMBL" id="SNR47846.1"/>
    </source>
</evidence>
<feature type="domain" description="AB hydrolase-1" evidence="1">
    <location>
        <begin position="72"/>
        <end position="184"/>
    </location>
</feature>
<dbReference type="PANTHER" id="PTHR43798:SF33">
    <property type="entry name" value="HYDROLASE, PUTATIVE (AFU_ORTHOLOGUE AFUA_2G14860)-RELATED"/>
    <property type="match status" value="1"/>
</dbReference>
<dbReference type="InterPro" id="IPR000073">
    <property type="entry name" value="AB_hydrolase_1"/>
</dbReference>
<evidence type="ECO:0000313" key="3">
    <source>
        <dbReference type="Proteomes" id="UP000198379"/>
    </source>
</evidence>
<protein>
    <submittedName>
        <fullName evidence="2">Pimeloyl-ACP methyl ester carboxylesterase</fullName>
    </submittedName>
</protein>
<organism evidence="2 3">
    <name type="scientific">Dokdonia pacifica</name>
    <dbReference type="NCBI Taxonomy" id="1627892"/>
    <lineage>
        <taxon>Bacteria</taxon>
        <taxon>Pseudomonadati</taxon>
        <taxon>Bacteroidota</taxon>
        <taxon>Flavobacteriia</taxon>
        <taxon>Flavobacteriales</taxon>
        <taxon>Flavobacteriaceae</taxon>
        <taxon>Dokdonia</taxon>
    </lineage>
</organism>
<dbReference type="PANTHER" id="PTHR43798">
    <property type="entry name" value="MONOACYLGLYCEROL LIPASE"/>
    <property type="match status" value="1"/>
</dbReference>
<dbReference type="EMBL" id="FZNY01000001">
    <property type="protein sequence ID" value="SNR47846.1"/>
    <property type="molecule type" value="Genomic_DNA"/>
</dbReference>
<gene>
    <name evidence="2" type="ORF">SAMN06265376_1011246</name>
</gene>